<dbReference type="InterPro" id="IPR050109">
    <property type="entry name" value="HTH-type_TetR-like_transc_reg"/>
</dbReference>
<dbReference type="GO" id="GO:0000976">
    <property type="term" value="F:transcription cis-regulatory region binding"/>
    <property type="evidence" value="ECO:0007669"/>
    <property type="project" value="TreeGrafter"/>
</dbReference>
<dbReference type="Gene3D" id="1.10.357.10">
    <property type="entry name" value="Tetracycline Repressor, domain 2"/>
    <property type="match status" value="1"/>
</dbReference>
<dbReference type="PANTHER" id="PTHR30055">
    <property type="entry name" value="HTH-TYPE TRANSCRIPTIONAL REGULATOR RUTR"/>
    <property type="match status" value="1"/>
</dbReference>
<evidence type="ECO:0000313" key="4">
    <source>
        <dbReference type="EMBL" id="TXE11747.1"/>
    </source>
</evidence>
<keyword evidence="1 2" id="KW-0238">DNA-binding</keyword>
<dbReference type="PROSITE" id="PS50977">
    <property type="entry name" value="HTH_TETR_2"/>
    <property type="match status" value="1"/>
</dbReference>
<gene>
    <name evidence="4" type="ORF">FUA26_06670</name>
</gene>
<dbReference type="AlphaFoldDB" id="A0A5C7ATV7"/>
<dbReference type="Proteomes" id="UP000321790">
    <property type="component" value="Unassembled WGS sequence"/>
</dbReference>
<evidence type="ECO:0000256" key="2">
    <source>
        <dbReference type="PROSITE-ProRule" id="PRU00335"/>
    </source>
</evidence>
<dbReference type="RefSeq" id="WP_147133365.1">
    <property type="nucleotide sequence ID" value="NZ_VOSC01000019.1"/>
</dbReference>
<dbReference type="InterPro" id="IPR054422">
    <property type="entry name" value="TetR-like_HI_0893_C"/>
</dbReference>
<evidence type="ECO:0000256" key="1">
    <source>
        <dbReference type="ARBA" id="ARBA00023125"/>
    </source>
</evidence>
<dbReference type="SUPFAM" id="SSF46689">
    <property type="entry name" value="Homeodomain-like"/>
    <property type="match status" value="1"/>
</dbReference>
<dbReference type="EMBL" id="VOSC01000019">
    <property type="protein sequence ID" value="TXE11747.1"/>
    <property type="molecule type" value="Genomic_DNA"/>
</dbReference>
<dbReference type="PANTHER" id="PTHR30055:SF207">
    <property type="entry name" value="HTH-TYPE TRANSCRIPTIONAL REPRESSOR FATR"/>
    <property type="match status" value="1"/>
</dbReference>
<organism evidence="4 5">
    <name type="scientific">Seonamhaeicola algicola</name>
    <dbReference type="NCBI Taxonomy" id="1719036"/>
    <lineage>
        <taxon>Bacteria</taxon>
        <taxon>Pseudomonadati</taxon>
        <taxon>Bacteroidota</taxon>
        <taxon>Flavobacteriia</taxon>
        <taxon>Flavobacteriales</taxon>
        <taxon>Flavobacteriaceae</taxon>
    </lineage>
</organism>
<name>A0A5C7ATV7_9FLAO</name>
<protein>
    <submittedName>
        <fullName evidence="4">TetR/AcrR family transcriptional regulator</fullName>
    </submittedName>
</protein>
<accession>A0A5C7ATV7</accession>
<proteinExistence type="predicted"/>
<reference evidence="5" key="1">
    <citation type="submission" date="2019-08" db="EMBL/GenBank/DDBJ databases">
        <title>Seonamhaeicola sediminis sp. nov., isolated from marine sediment.</title>
        <authorList>
            <person name="Cao W.R."/>
        </authorList>
    </citation>
    <scope>NUCLEOTIDE SEQUENCE [LARGE SCALE GENOMIC DNA]</scope>
    <source>
        <strain evidence="5">Gy8</strain>
    </source>
</reference>
<feature type="domain" description="HTH tetR-type" evidence="3">
    <location>
        <begin position="1"/>
        <end position="61"/>
    </location>
</feature>
<dbReference type="InterPro" id="IPR001647">
    <property type="entry name" value="HTH_TetR"/>
</dbReference>
<dbReference type="GO" id="GO:0003700">
    <property type="term" value="F:DNA-binding transcription factor activity"/>
    <property type="evidence" value="ECO:0007669"/>
    <property type="project" value="TreeGrafter"/>
</dbReference>
<dbReference type="Pfam" id="PF22604">
    <property type="entry name" value="TetR_HI_0893_C"/>
    <property type="match status" value="1"/>
</dbReference>
<dbReference type="InterPro" id="IPR036271">
    <property type="entry name" value="Tet_transcr_reg_TetR-rel_C_sf"/>
</dbReference>
<evidence type="ECO:0000259" key="3">
    <source>
        <dbReference type="PROSITE" id="PS50977"/>
    </source>
</evidence>
<dbReference type="Pfam" id="PF00440">
    <property type="entry name" value="TetR_N"/>
    <property type="match status" value="1"/>
</dbReference>
<dbReference type="PRINTS" id="PR00455">
    <property type="entry name" value="HTHTETR"/>
</dbReference>
<evidence type="ECO:0000313" key="5">
    <source>
        <dbReference type="Proteomes" id="UP000321790"/>
    </source>
</evidence>
<sequence>MNKKEAILSAAITLLTEKGVHNTPMSAIAKAAGTGMGTIYNYFPNKEALINAIYVNIKQQETNVFITFDVSKPIKTQFENYYAAIIDFFIAHPTYFQFMEQLQASPIITESSRNEGQKSITEVYNLLEKGQQQRIIKPININELLMFIGGSILSYLRWYFNVNETKKAALNNQINLLWDAIKA</sequence>
<dbReference type="SUPFAM" id="SSF48498">
    <property type="entry name" value="Tetracyclin repressor-like, C-terminal domain"/>
    <property type="match status" value="1"/>
</dbReference>
<feature type="DNA-binding region" description="H-T-H motif" evidence="2">
    <location>
        <begin position="24"/>
        <end position="43"/>
    </location>
</feature>
<dbReference type="InterPro" id="IPR009057">
    <property type="entry name" value="Homeodomain-like_sf"/>
</dbReference>
<comment type="caution">
    <text evidence="4">The sequence shown here is derived from an EMBL/GenBank/DDBJ whole genome shotgun (WGS) entry which is preliminary data.</text>
</comment>
<dbReference type="OrthoDB" id="6430772at2"/>
<keyword evidence="5" id="KW-1185">Reference proteome</keyword>